<organism evidence="5 6">
    <name type="scientific">Ekhidna lutea</name>
    <dbReference type="NCBI Taxonomy" id="447679"/>
    <lineage>
        <taxon>Bacteria</taxon>
        <taxon>Pseudomonadati</taxon>
        <taxon>Bacteroidota</taxon>
        <taxon>Cytophagia</taxon>
        <taxon>Cytophagales</taxon>
        <taxon>Reichenbachiellaceae</taxon>
        <taxon>Ekhidna</taxon>
    </lineage>
</organism>
<dbReference type="GO" id="GO:0030246">
    <property type="term" value="F:carbohydrate binding"/>
    <property type="evidence" value="ECO:0007669"/>
    <property type="project" value="UniProtKB-KW"/>
</dbReference>
<evidence type="ECO:0000256" key="3">
    <source>
        <dbReference type="SAM" id="SignalP"/>
    </source>
</evidence>
<dbReference type="SMART" id="SM00560">
    <property type="entry name" value="LamGL"/>
    <property type="match status" value="1"/>
</dbReference>
<dbReference type="EMBL" id="FZPD01000002">
    <property type="protein sequence ID" value="SNS68561.1"/>
    <property type="molecule type" value="Genomic_DNA"/>
</dbReference>
<dbReference type="RefSeq" id="WP_221406673.1">
    <property type="nucleotide sequence ID" value="NZ_FZPD01000002.1"/>
</dbReference>
<dbReference type="Proteomes" id="UP000198393">
    <property type="component" value="Unassembled WGS sequence"/>
</dbReference>
<evidence type="ECO:0000256" key="1">
    <source>
        <dbReference type="ARBA" id="ARBA00022729"/>
    </source>
</evidence>
<reference evidence="5 6" key="1">
    <citation type="submission" date="2017-06" db="EMBL/GenBank/DDBJ databases">
        <authorList>
            <person name="Kim H.J."/>
            <person name="Triplett B.A."/>
        </authorList>
    </citation>
    <scope>NUCLEOTIDE SEQUENCE [LARGE SCALE GENOMIC DNA]</scope>
    <source>
        <strain evidence="5 6">DSM 19307</strain>
    </source>
</reference>
<dbReference type="GO" id="GO:0004553">
    <property type="term" value="F:hydrolase activity, hydrolyzing O-glycosyl compounds"/>
    <property type="evidence" value="ECO:0007669"/>
    <property type="project" value="UniProtKB-ARBA"/>
</dbReference>
<keyword evidence="1 3" id="KW-0732">Signal</keyword>
<dbReference type="InterPro" id="IPR013320">
    <property type="entry name" value="ConA-like_dom_sf"/>
</dbReference>
<sequence length="3510" mass="370466">MKSYWKLFLLIFFSVTTVVASAQTEICDNGTDDDGDGLIDCYDGDCSTAGACDDFFFGNQIVCADDIDVTTFAIRQQWGSADETATSHVTPAIGDLDGNGIPEVISINNYGTLDLFVLNGATGATIASADIGFTPENAPIVAEIDGDEIGDIIVSQNKGDDIALYNVDFSTGTLTERWRQTASQNQPIGLPGVADFDEDGDVEIYYRNEVMDALTGNVIVAGDGNWEEDYVHGTIAVDIFPDAFCADCDGLELISGNEVWSINEAAGTRTLVADMDDDIHDDIDPNLNYYPKYYPSWDDQWSTVSAADYNLDGNIDVIITGALGTSSEEYNGETTIFFWDITNGNVITYHDPTNDFVRGPGRVNIGDVDGDGQLNATFVMDQKLYSLDENFNVHWIHPIKEGSSGFTGCSLFDFDGDGAVEVVYRSEESLLIVDGVGNGDNTTSERNEIACVSRTQEEYPVIADVDGDGSSEICVSCYFNNSTPFSPYSNTRYSQIRVYESDGEAWMPARGVWNQHGYYNVNINDDLTIPEEVQDHSVVFSSGQCEYADGTLVPFPSRPLNTFLNQAPILNEEGCVEFASPDINFVGIVSATPAQCPDAEITVIFEITNTGDIDISGNLPVSYYAGDPQTANSTLLDTEVTLLEGFDVGETLTISQTISGLGGDFELFVVINDNGGTPPLDDPLPTATIPECETGNNIQSTQVGFEPFELTVEKLSDNQKCDPSKPDNGGARAYYFGPTPGGNQTFWTENFEDRSAGVKSDTDETAWSSDGGSETPDFYGVTSYNGSNMFGTTKTGTGNDVGSVTWTSEDIDISNFTDVNLTIDIFESGNQESSGKWRDFVIATYEVRDKSNSVSASGTLSNGSQYGDYSYEQASLSNLNSAGTDSILVITVQIHSTSSSEHHYIDNITLDGTGPSITQEFTEPDGFVFDWYLPGDTSNSIYTGSQFPQMADGDYIVQGYYDATKCYSELDTVTINLINTPEFNVHVYEISPLTDCKSPDGSLGAFAFTQESGGIPQDTLTTADGYAFTWFIQSEGVTPIGTGDIMSNLDAIGYTVEVTEDISGCTVSESRTVSTSVSNPAAPTVSVTDIATCGGTGEMSATVGGSTGGYTFEWYNGNSIKPSVDFTGDTYTVSNPGQYTVTATLNSSGCTSNPVTVTVDDLSNAPTPTATATANTSCETTGNGTAIADGDGAGTTAGYTFTWFEGNNTLPANELPAAQAGSAFGAGDHEMTGLLDGDYTIIVEDDATNCTDTITVNVPDNVVELEYNFLTNINAGNVLSVTDKAYTTMPQALAGESAVTVSFWVELSANNYANNHAFFSAGDNAKTVMGIWADETEGISATITTGAGAATAYSNFSPVGWVNVAFSWDEATNLLQLLIDGVKVSEITHPGPHGTGLDDGGSDMYFARDGNLGKNKFFGNIDEFRVYHRALTSDDILAAVCDPTAAASGPYLYYNFNTETGTNDGDPIIDQSGNGLNGTVEKTGNAAGAINWVAADYTCPLSDVVSNTSCDPSLPNGEIDMTGKVDPIGGNYEYTLYLGYGTDSTSTTNTTGIFSDLVDGFYTVVVRDTDSDCETDPLNLSIASAPDIPIIATTITDDTYCINGSGEIAVTSQVNGTEPSAYTYEIFDGHSFTTELTSISDISVADGSTGHTFENLEDGSYRIRVTNDDTQCTDYVDVLVGNNPTTPQFTATPTVVDNTSCSTANGFISVNIQGGNAGYEFDWYDGASSASPSIVLGSSSNQINDLDQGDYTVVARNTTTGCETVELTLNITDDLFTPDVVIVEENADTSCDVGNGSLRAYATSDPDLASCNECTSNYTFQWRYNGVDMTDGVDPGNNSNPSGVTSATVSGLTGDLNNYSVVMTHTNLGCSGNESIILTENETDPTLSLVSTEDNTSCDAASNTGEIHVSATPADTYTFEYFYSNGTQVTDGGTVSGSATADLTGVVDDTYKVVVTSSTSSCYSDTLNVTINANPTVPDFEASAAGTSDNTVCDPALTSPAITYNGQVQVDIVTGSIGDYTIEWYNGTDTTGAADFTGNPYTGLQGGIYTANIINTAGNACDTLIEVNIIDDITTNIEDNTPVANVTNDTSCNDDNGTLTVDVSGFPDGSGDYTYRIYEGNSAVGAPDSTNTDGVFDNLPAGDFTVTVVDNLSGCISQSATGNIDFIPDNPTATLDGGNTFDNTVCDISLTSTNTYNGVITVIPDVGTPSDYTYKWYESSDTTGNILPDNIANSDTTSNGTSIILNNVPGGTYSLLLESKSNGCGQVLQFDIIDDGASSEVDVTDIADVDTVDVTVCVGHVNYPNGSLRINDLIPNSSSNFEINWYFGGSVNASNIITDGDNIGTLKGGSAFSQNVDLSDSTFLQNIDPGSYTVQIIDRETGCTSPSVTFTVDDATTNPTINSVENVQDDYNCAVNSPIGIAALDFVDGGSTYSIEWYQGASTSPGNLVSAATIPTVTFSANNDSIFNIPGGLYTVKLIDDATNCFSTSQVNILDTQPSLAVTLGQTDQTNCSPNGVARVTGVTTTFSSGTPDSANAAFVPTFPDSYDFQWYEGSNTSGTALGTNFEETNVTEGFYTVVVTLKGTTCASTAKTIQVVDGVSANAPTVEFTADVVPGACDGDNGEISVTVTNNPLGNSLTFEWFEGSADYANLYSTGSGNELQTGDNLANNPGGRVLDITINPGAGTTATAELDSIVSGLYTLVIIDQNTLCRYQQSFDLPYNGVQTTTTITIEDVDECPDNGQARVALSDNFSLSGTITGNFNLLDTITNGSAFAIVNDTTNQSTGTLQASLISGTFSNGDVIDNSSLTGQMTGTTVAGFGTRAGVDAIENYAIYLYSGSGVPPKRDSAYNVTNSTGGTLIFPYVFDALNGDLYNGDSSVVTSPGGISGAAEATFGSLPSGTYSAIAREISAFSASECWTLAATDTVAQKAFFPQLDSSRVTNNSICDPGFVGNSNGALYARAKLDPDDSTTIGINFRWYAGPDVSGGVVDLDTDNTAPFEAVYGDTSADSLLAAGDYTLVLETISSITGANTCYSDTITFTIQNDLEVHSLFAADIDTVFDCSPTNQGQIEIRDIDVSSGDRTDYQFEFGTLSPATIDQAYGGGPIYSNLEPDTYYVLARHNDTGCITDSLIVEVPIINTLPAITASVVAIDSACVVNPGTDEGAGQIRFVIENTTATAGDYYYKWFAGSDTTTVINNNGGGGIIENITSTETVAAGATFVDTLKNVDEGIYTLAIVDRSTPDDECAVFTTITVNEDVKTINVNIAAGDAVATDNNNCAGPDNGTIVINSVREDGVAFPVSADYSIAWSTNVPGASIGTKTIAGDSLGGLSAGTYKAVITNNVTYCSSDSISFTIDDDTTNPVISLTSLTDDTFCDPSADTGDGQITVDVDGNGSTNYYFRWWIGTDTTIVANEITDGGYATAGTIAANADSTQILGLPSGIYTVVAYDREQPFLGCKALVTYEVEENNPVVEIRQSNITFVDNNNCFGTPNGAIRVNSIYVNNVLVNM</sequence>
<keyword evidence="5" id="KW-0430">Lectin</keyword>
<dbReference type="SUPFAM" id="SSF49899">
    <property type="entry name" value="Concanavalin A-like lectins/glucanases"/>
    <property type="match status" value="1"/>
</dbReference>
<keyword evidence="2" id="KW-1015">Disulfide bond</keyword>
<feature type="domain" description="LamG-like jellyroll fold" evidence="4">
    <location>
        <begin position="1297"/>
        <end position="1434"/>
    </location>
</feature>
<accession>A0A239GHQ3</accession>
<dbReference type="Gene3D" id="2.60.120.200">
    <property type="match status" value="1"/>
</dbReference>
<protein>
    <submittedName>
        <fullName evidence="5">Concanavalin A-like lectin/glucanases superfamily protein</fullName>
    </submittedName>
</protein>
<dbReference type="InterPro" id="IPR006558">
    <property type="entry name" value="LamG-like"/>
</dbReference>
<feature type="signal peptide" evidence="3">
    <location>
        <begin position="1"/>
        <end position="22"/>
    </location>
</feature>
<feature type="chain" id="PRO_5012941173" evidence="3">
    <location>
        <begin position="23"/>
        <end position="3510"/>
    </location>
</feature>
<evidence type="ECO:0000256" key="2">
    <source>
        <dbReference type="ARBA" id="ARBA00023157"/>
    </source>
</evidence>
<dbReference type="InterPro" id="IPR028994">
    <property type="entry name" value="Integrin_alpha_N"/>
</dbReference>
<keyword evidence="6" id="KW-1185">Reference proteome</keyword>
<dbReference type="Pfam" id="PF13385">
    <property type="entry name" value="Laminin_G_3"/>
    <property type="match status" value="1"/>
</dbReference>
<proteinExistence type="predicted"/>
<gene>
    <name evidence="5" type="ORF">SAMN05421640_0845</name>
</gene>
<evidence type="ECO:0000313" key="5">
    <source>
        <dbReference type="EMBL" id="SNS68561.1"/>
    </source>
</evidence>
<feature type="non-terminal residue" evidence="5">
    <location>
        <position position="3510"/>
    </location>
</feature>
<evidence type="ECO:0000259" key="4">
    <source>
        <dbReference type="SMART" id="SM00560"/>
    </source>
</evidence>
<dbReference type="SUPFAM" id="SSF69318">
    <property type="entry name" value="Integrin alpha N-terminal domain"/>
    <property type="match status" value="2"/>
</dbReference>
<evidence type="ECO:0000313" key="6">
    <source>
        <dbReference type="Proteomes" id="UP000198393"/>
    </source>
</evidence>
<dbReference type="GO" id="GO:0005975">
    <property type="term" value="P:carbohydrate metabolic process"/>
    <property type="evidence" value="ECO:0007669"/>
    <property type="project" value="UniProtKB-ARBA"/>
</dbReference>
<name>A0A239GHQ3_EKHLU</name>